<name>A0AAD7T9J8_9TELE</name>
<reference evidence="1" key="1">
    <citation type="journal article" date="2023" name="Science">
        <title>Genome structures resolve the early diversification of teleost fishes.</title>
        <authorList>
            <person name="Parey E."/>
            <person name="Louis A."/>
            <person name="Montfort J."/>
            <person name="Bouchez O."/>
            <person name="Roques C."/>
            <person name="Iampietro C."/>
            <person name="Lluch J."/>
            <person name="Castinel A."/>
            <person name="Donnadieu C."/>
            <person name="Desvignes T."/>
            <person name="Floi Bucao C."/>
            <person name="Jouanno E."/>
            <person name="Wen M."/>
            <person name="Mejri S."/>
            <person name="Dirks R."/>
            <person name="Jansen H."/>
            <person name="Henkel C."/>
            <person name="Chen W.J."/>
            <person name="Zahm M."/>
            <person name="Cabau C."/>
            <person name="Klopp C."/>
            <person name="Thompson A.W."/>
            <person name="Robinson-Rechavi M."/>
            <person name="Braasch I."/>
            <person name="Lecointre G."/>
            <person name="Bobe J."/>
            <person name="Postlethwait J.H."/>
            <person name="Berthelot C."/>
            <person name="Roest Crollius H."/>
            <person name="Guiguen Y."/>
        </authorList>
    </citation>
    <scope>NUCLEOTIDE SEQUENCE</scope>
    <source>
        <strain evidence="1">NC1722</strain>
    </source>
</reference>
<gene>
    <name evidence="1" type="ORF">AAFF_G00380680</name>
</gene>
<accession>A0AAD7T9J8</accession>
<keyword evidence="2" id="KW-1185">Reference proteome</keyword>
<proteinExistence type="predicted"/>
<evidence type="ECO:0000313" key="1">
    <source>
        <dbReference type="EMBL" id="KAJ8416046.1"/>
    </source>
</evidence>
<evidence type="ECO:0000313" key="2">
    <source>
        <dbReference type="Proteomes" id="UP001221898"/>
    </source>
</evidence>
<dbReference type="Proteomes" id="UP001221898">
    <property type="component" value="Unassembled WGS sequence"/>
</dbReference>
<dbReference type="EMBL" id="JAINUG010000007">
    <property type="protein sequence ID" value="KAJ8416046.1"/>
    <property type="molecule type" value="Genomic_DNA"/>
</dbReference>
<organism evidence="1 2">
    <name type="scientific">Aldrovandia affinis</name>
    <dbReference type="NCBI Taxonomy" id="143900"/>
    <lineage>
        <taxon>Eukaryota</taxon>
        <taxon>Metazoa</taxon>
        <taxon>Chordata</taxon>
        <taxon>Craniata</taxon>
        <taxon>Vertebrata</taxon>
        <taxon>Euteleostomi</taxon>
        <taxon>Actinopterygii</taxon>
        <taxon>Neopterygii</taxon>
        <taxon>Teleostei</taxon>
        <taxon>Notacanthiformes</taxon>
        <taxon>Halosauridae</taxon>
        <taxon>Aldrovandia</taxon>
    </lineage>
</organism>
<comment type="caution">
    <text evidence="1">The sequence shown here is derived from an EMBL/GenBank/DDBJ whole genome shotgun (WGS) entry which is preliminary data.</text>
</comment>
<dbReference type="AlphaFoldDB" id="A0AAD7T9J8"/>
<sequence>MGFACPYQNPTTIMGHSVHNVDISKPLSYATPYSLPAICLVQLKPGFICEEDPSPACQSSSKGNSCPLTSVMTPNCSQVKTLVRTSSAQMSFPEIVSDSLSRNSSVVQINCFISCPCGWSQM</sequence>
<protein>
    <submittedName>
        <fullName evidence="1">Uncharacterized protein</fullName>
    </submittedName>
</protein>